<feature type="compositionally biased region" description="Acidic residues" evidence="7">
    <location>
        <begin position="376"/>
        <end position="390"/>
    </location>
</feature>
<dbReference type="KEGG" id="cre:CHLRE_14g615900v5"/>
<name>A0A2K3CXL1_CHLRE</name>
<keyword evidence="6 8" id="KW-0472">Membrane</keyword>
<dbReference type="InterPro" id="IPR039309">
    <property type="entry name" value="BT1"/>
</dbReference>
<feature type="transmembrane region" description="Helical" evidence="8">
    <location>
        <begin position="156"/>
        <end position="177"/>
    </location>
</feature>
<feature type="transmembrane region" description="Helical" evidence="8">
    <location>
        <begin position="198"/>
        <end position="215"/>
    </location>
</feature>
<feature type="transmembrane region" description="Helical" evidence="8">
    <location>
        <begin position="644"/>
        <end position="664"/>
    </location>
</feature>
<evidence type="ECO:0000256" key="6">
    <source>
        <dbReference type="ARBA" id="ARBA00023136"/>
    </source>
</evidence>
<keyword evidence="10" id="KW-1185">Reference proteome</keyword>
<feature type="compositionally biased region" description="Basic and acidic residues" evidence="7">
    <location>
        <begin position="15"/>
        <end position="25"/>
    </location>
</feature>
<evidence type="ECO:0000313" key="10">
    <source>
        <dbReference type="Proteomes" id="UP000006906"/>
    </source>
</evidence>
<sequence length="782" mass="79965">MPDYVALQTETEEMGGPRRSVDTSESRSTLHALRRQAHRARDHVSNTWKVWKSQPNSSELVAIALVYLVQGVTDLAALAQKYLLKDELHASPAQVTFVISAGNVPWAIKPAIGLISDTLPLWGYRRKSYLIAAGLAGAVGWLLLALPAAWGGAGSMAGVLGLIVAVSGASAVSDVVVDSMVVERARREAQADSGSLQSLCWAAYAVGQVGSAWFSGSLVERLGPRPVFALTALLPLLVVLVGVGVRERRGPGVLELMRRLWRGERGGGGVGAEAGRGADEDEEEWRPLTQLSGRREDVNGEEGLDTAKGKSPPGGRSKDGRGGMAGAGVGCSSEALAPPATARSMQRFDADVELQLGEVRGGCAEGRAAALPGSESDSDLSPDTLDEEADAGAACSGGGRRRRGRRRGGGGGGRRRGHEEQRLLLQPLSIAASGDVEASVGSGAEASGGASSFADGRRGGGGGCSTSSASASGGSSTGGRQLLTACATLCDSLRVTSLALWDTVRRREVAGPVLFLFLSSATPAADDAMFFFMTAPAPTGLGFSATFLGDVALAVAVASLAGVGVYHAFLRRLPLRRVLLWGSLLAAACQASSLVLATRANVALGLPDHLFALGDSVLVSVIQNVLFMPTMVLSARLCPPGLEATLFAGLMSVGNIATGLRYLGGALLTQLLGVTATDFRNLPLLLVLCSIALVLPLPLLLLVPASLDQDREEQGREQGGGGAAGGADSGGGGGLARMTPDSSGSDGGLAAGSGGGIAGQFGVGGDAEVGAGVLQERRHAVH</sequence>
<feature type="transmembrane region" description="Helical" evidence="8">
    <location>
        <begin position="684"/>
        <end position="707"/>
    </location>
</feature>
<feature type="transmembrane region" description="Helical" evidence="8">
    <location>
        <begin position="129"/>
        <end position="150"/>
    </location>
</feature>
<dbReference type="InParanoid" id="A0A2K3CXL1"/>
<comment type="similarity">
    <text evidence="2">Belongs to the major facilitator superfamily. Folate-biopterin transporter (TC 2.A.71) family.</text>
</comment>
<dbReference type="PANTHER" id="PTHR31585:SF0">
    <property type="entry name" value="FOLATE-BIOPTERIN TRANSPORTER 1, CHLOROPLASTIC"/>
    <property type="match status" value="1"/>
</dbReference>
<evidence type="ECO:0000256" key="2">
    <source>
        <dbReference type="ARBA" id="ARBA00007015"/>
    </source>
</evidence>
<dbReference type="SUPFAM" id="SSF103473">
    <property type="entry name" value="MFS general substrate transporter"/>
    <property type="match status" value="1"/>
</dbReference>
<dbReference type="GO" id="GO:0008517">
    <property type="term" value="F:folic acid transmembrane transporter activity"/>
    <property type="evidence" value="ECO:0000318"/>
    <property type="project" value="GO_Central"/>
</dbReference>
<evidence type="ECO:0000256" key="7">
    <source>
        <dbReference type="SAM" id="MobiDB-lite"/>
    </source>
</evidence>
<dbReference type="EMBL" id="CM008975">
    <property type="protein sequence ID" value="PNW73027.1"/>
    <property type="molecule type" value="Genomic_DNA"/>
</dbReference>
<evidence type="ECO:0000256" key="5">
    <source>
        <dbReference type="ARBA" id="ARBA00022989"/>
    </source>
</evidence>
<feature type="transmembrane region" description="Helical" evidence="8">
    <location>
        <begin position="578"/>
        <end position="598"/>
    </location>
</feature>
<dbReference type="Gramene" id="PNW73027">
    <property type="protein sequence ID" value="PNW73027"/>
    <property type="gene ID" value="CHLRE_14g615900v5"/>
</dbReference>
<dbReference type="NCBIfam" id="TIGR00788">
    <property type="entry name" value="fbt"/>
    <property type="match status" value="1"/>
</dbReference>
<dbReference type="Pfam" id="PF03092">
    <property type="entry name" value="BT1"/>
    <property type="match status" value="1"/>
</dbReference>
<dbReference type="RefSeq" id="XP_042916758.1">
    <property type="nucleotide sequence ID" value="XM_043070085.1"/>
</dbReference>
<dbReference type="Gene3D" id="1.20.1250.20">
    <property type="entry name" value="MFS general substrate transporter like domains"/>
    <property type="match status" value="1"/>
</dbReference>
<reference evidence="9 10" key="1">
    <citation type="journal article" date="2007" name="Science">
        <title>The Chlamydomonas genome reveals the evolution of key animal and plant functions.</title>
        <authorList>
            <person name="Merchant S.S."/>
            <person name="Prochnik S.E."/>
            <person name="Vallon O."/>
            <person name="Harris E.H."/>
            <person name="Karpowicz S.J."/>
            <person name="Witman G.B."/>
            <person name="Terry A."/>
            <person name="Salamov A."/>
            <person name="Fritz-Laylin L.K."/>
            <person name="Marechal-Drouard L."/>
            <person name="Marshall W.F."/>
            <person name="Qu L.H."/>
            <person name="Nelson D.R."/>
            <person name="Sanderfoot A.A."/>
            <person name="Spalding M.H."/>
            <person name="Kapitonov V.V."/>
            <person name="Ren Q."/>
            <person name="Ferris P."/>
            <person name="Lindquist E."/>
            <person name="Shapiro H."/>
            <person name="Lucas S.M."/>
            <person name="Grimwood J."/>
            <person name="Schmutz J."/>
            <person name="Cardol P."/>
            <person name="Cerutti H."/>
            <person name="Chanfreau G."/>
            <person name="Chen C.L."/>
            <person name="Cognat V."/>
            <person name="Croft M.T."/>
            <person name="Dent R."/>
            <person name="Dutcher S."/>
            <person name="Fernandez E."/>
            <person name="Fukuzawa H."/>
            <person name="Gonzalez-Ballester D."/>
            <person name="Gonzalez-Halphen D."/>
            <person name="Hallmann A."/>
            <person name="Hanikenne M."/>
            <person name="Hippler M."/>
            <person name="Inwood W."/>
            <person name="Jabbari K."/>
            <person name="Kalanon M."/>
            <person name="Kuras R."/>
            <person name="Lefebvre P.A."/>
            <person name="Lemaire S.D."/>
            <person name="Lobanov A.V."/>
            <person name="Lohr M."/>
            <person name="Manuell A."/>
            <person name="Meier I."/>
            <person name="Mets L."/>
            <person name="Mittag M."/>
            <person name="Mittelmeier T."/>
            <person name="Moroney J.V."/>
            <person name="Moseley J."/>
            <person name="Napoli C."/>
            <person name="Nedelcu A.M."/>
            <person name="Niyogi K."/>
            <person name="Novoselov S.V."/>
            <person name="Paulsen I.T."/>
            <person name="Pazour G."/>
            <person name="Purton S."/>
            <person name="Ral J.P."/>
            <person name="Riano-Pachon D.M."/>
            <person name="Riekhof W."/>
            <person name="Rymarquis L."/>
            <person name="Schroda M."/>
            <person name="Stern D."/>
            <person name="Umen J."/>
            <person name="Willows R."/>
            <person name="Wilson N."/>
            <person name="Zimmer S.L."/>
            <person name="Allmer J."/>
            <person name="Balk J."/>
            <person name="Bisova K."/>
            <person name="Chen C.J."/>
            <person name="Elias M."/>
            <person name="Gendler K."/>
            <person name="Hauser C."/>
            <person name="Lamb M.R."/>
            <person name="Ledford H."/>
            <person name="Long J.C."/>
            <person name="Minagawa J."/>
            <person name="Page M.D."/>
            <person name="Pan J."/>
            <person name="Pootakham W."/>
            <person name="Roje S."/>
            <person name="Rose A."/>
            <person name="Stahlberg E."/>
            <person name="Terauchi A.M."/>
            <person name="Yang P."/>
            <person name="Ball S."/>
            <person name="Bowler C."/>
            <person name="Dieckmann C.L."/>
            <person name="Gladyshev V.N."/>
            <person name="Green P."/>
            <person name="Jorgensen R."/>
            <person name="Mayfield S."/>
            <person name="Mueller-Roeber B."/>
            <person name="Rajamani S."/>
            <person name="Sayre R.T."/>
            <person name="Brokstein P."/>
            <person name="Dubchak I."/>
            <person name="Goodstein D."/>
            <person name="Hornick L."/>
            <person name="Huang Y.W."/>
            <person name="Jhaveri J."/>
            <person name="Luo Y."/>
            <person name="Martinez D."/>
            <person name="Ngau W.C."/>
            <person name="Otillar B."/>
            <person name="Poliakov A."/>
            <person name="Porter A."/>
            <person name="Szajkowski L."/>
            <person name="Werner G."/>
            <person name="Zhou K."/>
            <person name="Grigoriev I.V."/>
            <person name="Rokhsar D.S."/>
            <person name="Grossman A.R."/>
        </authorList>
    </citation>
    <scope>NUCLEOTIDE SEQUENCE [LARGE SCALE GENOMIC DNA]</scope>
    <source>
        <strain evidence="10">CC-503</strain>
    </source>
</reference>
<feature type="compositionally biased region" description="Low complexity" evidence="7">
    <location>
        <begin position="440"/>
        <end position="454"/>
    </location>
</feature>
<dbReference type="GO" id="GO:0016020">
    <property type="term" value="C:membrane"/>
    <property type="evidence" value="ECO:0007669"/>
    <property type="project" value="UniProtKB-SubCell"/>
</dbReference>
<dbReference type="GO" id="GO:0098838">
    <property type="term" value="P:folate transmembrane transport"/>
    <property type="evidence" value="ECO:0000318"/>
    <property type="project" value="GO_Central"/>
</dbReference>
<keyword evidence="4 8" id="KW-0812">Transmembrane</keyword>
<proteinExistence type="inferred from homology"/>
<accession>A0A2K3CXL1</accession>
<evidence type="ECO:0000256" key="8">
    <source>
        <dbReference type="SAM" id="Phobius"/>
    </source>
</evidence>
<feature type="region of interest" description="Disordered" evidence="7">
    <location>
        <begin position="711"/>
        <end position="751"/>
    </location>
</feature>
<feature type="transmembrane region" description="Helical" evidence="8">
    <location>
        <begin position="610"/>
        <end position="632"/>
    </location>
</feature>
<dbReference type="AlphaFoldDB" id="A0A2K3CXL1"/>
<gene>
    <name evidence="9" type="ORF">CHLRE_14g615900v5</name>
</gene>
<feature type="transmembrane region" description="Helical" evidence="8">
    <location>
        <begin position="513"/>
        <end position="535"/>
    </location>
</feature>
<feature type="compositionally biased region" description="Low complexity" evidence="7">
    <location>
        <begin position="465"/>
        <end position="474"/>
    </location>
</feature>
<feature type="compositionally biased region" description="Gly residues" evidence="7">
    <location>
        <begin position="717"/>
        <end position="735"/>
    </location>
</feature>
<feature type="region of interest" description="Disordered" evidence="7">
    <location>
        <begin position="267"/>
        <end position="332"/>
    </location>
</feature>
<feature type="region of interest" description="Disordered" evidence="7">
    <location>
        <begin position="367"/>
        <end position="424"/>
    </location>
</feature>
<organism evidence="9 10">
    <name type="scientific">Chlamydomonas reinhardtii</name>
    <name type="common">Chlamydomonas smithii</name>
    <dbReference type="NCBI Taxonomy" id="3055"/>
    <lineage>
        <taxon>Eukaryota</taxon>
        <taxon>Viridiplantae</taxon>
        <taxon>Chlorophyta</taxon>
        <taxon>core chlorophytes</taxon>
        <taxon>Chlorophyceae</taxon>
        <taxon>CS clade</taxon>
        <taxon>Chlamydomonadales</taxon>
        <taxon>Chlamydomonadaceae</taxon>
        <taxon>Chlamydomonas</taxon>
    </lineage>
</organism>
<feature type="transmembrane region" description="Helical" evidence="8">
    <location>
        <begin position="541"/>
        <end position="566"/>
    </location>
</feature>
<keyword evidence="5 8" id="KW-1133">Transmembrane helix</keyword>
<feature type="compositionally biased region" description="Basic residues" evidence="7">
    <location>
        <begin position="399"/>
        <end position="416"/>
    </location>
</feature>
<feature type="transmembrane region" description="Helical" evidence="8">
    <location>
        <begin position="227"/>
        <end position="245"/>
    </location>
</feature>
<dbReference type="STRING" id="3055.A0A2K3CXL1"/>
<feature type="region of interest" description="Disordered" evidence="7">
    <location>
        <begin position="8"/>
        <end position="27"/>
    </location>
</feature>
<dbReference type="InterPro" id="IPR004324">
    <property type="entry name" value="FBT"/>
</dbReference>
<protein>
    <submittedName>
        <fullName evidence="9">Uncharacterized protein</fullName>
    </submittedName>
</protein>
<dbReference type="GeneID" id="5724562"/>
<evidence type="ECO:0000256" key="3">
    <source>
        <dbReference type="ARBA" id="ARBA00022448"/>
    </source>
</evidence>
<dbReference type="Proteomes" id="UP000006906">
    <property type="component" value="Chromosome 14"/>
</dbReference>
<dbReference type="PANTHER" id="PTHR31585">
    <property type="entry name" value="FOLATE-BIOPTERIN TRANSPORTER 1, CHLOROPLASTIC"/>
    <property type="match status" value="1"/>
</dbReference>
<evidence type="ECO:0000256" key="4">
    <source>
        <dbReference type="ARBA" id="ARBA00022692"/>
    </source>
</evidence>
<dbReference type="OrthoDB" id="547072at2759"/>
<feature type="region of interest" description="Disordered" evidence="7">
    <location>
        <begin position="440"/>
        <end position="477"/>
    </location>
</feature>
<comment type="subcellular location">
    <subcellularLocation>
        <location evidence="1">Membrane</location>
        <topology evidence="1">Multi-pass membrane protein</topology>
    </subcellularLocation>
</comment>
<dbReference type="ExpressionAtlas" id="A0A2K3CXL1">
    <property type="expression patterns" value="baseline"/>
</dbReference>
<evidence type="ECO:0000256" key="1">
    <source>
        <dbReference type="ARBA" id="ARBA00004141"/>
    </source>
</evidence>
<keyword evidence="3" id="KW-0813">Transport</keyword>
<dbReference type="InterPro" id="IPR036259">
    <property type="entry name" value="MFS_trans_sf"/>
</dbReference>
<evidence type="ECO:0000313" key="9">
    <source>
        <dbReference type="EMBL" id="PNW73027.1"/>
    </source>
</evidence>